<evidence type="ECO:0000313" key="2">
    <source>
        <dbReference type="EMBL" id="GII80170.1"/>
    </source>
</evidence>
<keyword evidence="1" id="KW-0812">Transmembrane</keyword>
<comment type="caution">
    <text evidence="2">The sequence shown here is derived from an EMBL/GenBank/DDBJ whole genome shotgun (WGS) entry which is preliminary data.</text>
</comment>
<feature type="transmembrane region" description="Helical" evidence="1">
    <location>
        <begin position="21"/>
        <end position="43"/>
    </location>
</feature>
<keyword evidence="3" id="KW-1185">Reference proteome</keyword>
<evidence type="ECO:0008006" key="4">
    <source>
        <dbReference type="Google" id="ProtNLM"/>
    </source>
</evidence>
<reference evidence="2" key="1">
    <citation type="submission" date="2021-01" db="EMBL/GenBank/DDBJ databases">
        <title>Whole genome shotgun sequence of Sphaerisporangium rufum NBRC 109079.</title>
        <authorList>
            <person name="Komaki H."/>
            <person name="Tamura T."/>
        </authorList>
    </citation>
    <scope>NUCLEOTIDE SEQUENCE</scope>
    <source>
        <strain evidence="2">NBRC 109079</strain>
    </source>
</reference>
<evidence type="ECO:0000256" key="1">
    <source>
        <dbReference type="SAM" id="Phobius"/>
    </source>
</evidence>
<proteinExistence type="predicted"/>
<feature type="transmembrane region" description="Helical" evidence="1">
    <location>
        <begin position="49"/>
        <end position="69"/>
    </location>
</feature>
<sequence>MEDEQVEPTPPAPEPGPVVSGAAYGLLFVLGVVYGVVAGLQHAWQPAGVAPLVPVLLAAALFGLLYGAGRLMGTKLAPFVTGSGWMLASLAFSVMRPEGDLVVAADASGYWYLGCGALAMVAAVLLTPSSGSWLLRERPLGRSSIGFSDGNPA</sequence>
<dbReference type="RefSeq" id="WP_203990508.1">
    <property type="nucleotide sequence ID" value="NZ_BOOU01000069.1"/>
</dbReference>
<keyword evidence="1" id="KW-0472">Membrane</keyword>
<dbReference type="EMBL" id="BOOU01000069">
    <property type="protein sequence ID" value="GII80170.1"/>
    <property type="molecule type" value="Genomic_DNA"/>
</dbReference>
<gene>
    <name evidence="2" type="ORF">Sru01_51520</name>
</gene>
<dbReference type="AlphaFoldDB" id="A0A919R8J8"/>
<accession>A0A919R8J8</accession>
<feature type="transmembrane region" description="Helical" evidence="1">
    <location>
        <begin position="76"/>
        <end position="95"/>
    </location>
</feature>
<keyword evidence="1" id="KW-1133">Transmembrane helix</keyword>
<dbReference type="InterPro" id="IPR046095">
    <property type="entry name" value="DUF6113"/>
</dbReference>
<evidence type="ECO:0000313" key="3">
    <source>
        <dbReference type="Proteomes" id="UP000655287"/>
    </source>
</evidence>
<dbReference type="Proteomes" id="UP000655287">
    <property type="component" value="Unassembled WGS sequence"/>
</dbReference>
<protein>
    <recommendedName>
        <fullName evidence="4">Integral membrane protein</fullName>
    </recommendedName>
</protein>
<organism evidence="2 3">
    <name type="scientific">Sphaerisporangium rufum</name>
    <dbReference type="NCBI Taxonomy" id="1381558"/>
    <lineage>
        <taxon>Bacteria</taxon>
        <taxon>Bacillati</taxon>
        <taxon>Actinomycetota</taxon>
        <taxon>Actinomycetes</taxon>
        <taxon>Streptosporangiales</taxon>
        <taxon>Streptosporangiaceae</taxon>
        <taxon>Sphaerisporangium</taxon>
    </lineage>
</organism>
<name>A0A919R8J8_9ACTN</name>
<dbReference type="Pfam" id="PF19608">
    <property type="entry name" value="DUF6113"/>
    <property type="match status" value="1"/>
</dbReference>
<feature type="transmembrane region" description="Helical" evidence="1">
    <location>
        <begin position="110"/>
        <end position="135"/>
    </location>
</feature>